<dbReference type="InterPro" id="IPR001674">
    <property type="entry name" value="GMP_synth_C"/>
</dbReference>
<evidence type="ECO:0000256" key="7">
    <source>
        <dbReference type="ARBA" id="ARBA00022840"/>
    </source>
</evidence>
<reference evidence="12 13" key="1">
    <citation type="submission" date="2019-10" db="EMBL/GenBank/DDBJ databases">
        <title>Whole genome shotgun sequence of Streptomyces angustmyceticus NBRC 3934.</title>
        <authorList>
            <person name="Hosoyama A."/>
            <person name="Ichikawa N."/>
            <person name="Kimura A."/>
            <person name="Kitahashi Y."/>
            <person name="Komaki H."/>
            <person name="Uohara A."/>
        </authorList>
    </citation>
    <scope>NUCLEOTIDE SEQUENCE [LARGE SCALE GENOMIC DNA]</scope>
    <source>
        <strain evidence="12 13">NBRC 3934</strain>
    </source>
</reference>
<organism evidence="12 13">
    <name type="scientific">Streptomyces angustmyceticus</name>
    <dbReference type="NCBI Taxonomy" id="285578"/>
    <lineage>
        <taxon>Bacteria</taxon>
        <taxon>Bacillati</taxon>
        <taxon>Actinomycetota</taxon>
        <taxon>Actinomycetes</taxon>
        <taxon>Kitasatosporales</taxon>
        <taxon>Streptomycetaceae</taxon>
        <taxon>Streptomyces</taxon>
    </lineage>
</organism>
<dbReference type="GO" id="GO:0005829">
    <property type="term" value="C:cytosol"/>
    <property type="evidence" value="ECO:0007669"/>
    <property type="project" value="TreeGrafter"/>
</dbReference>
<evidence type="ECO:0000256" key="8">
    <source>
        <dbReference type="ARBA" id="ARBA00022962"/>
    </source>
</evidence>
<dbReference type="GO" id="GO:0003921">
    <property type="term" value="F:GMP synthase activity"/>
    <property type="evidence" value="ECO:0007669"/>
    <property type="project" value="InterPro"/>
</dbReference>
<keyword evidence="6 9" id="KW-0658">Purine biosynthesis</keyword>
<evidence type="ECO:0000256" key="1">
    <source>
        <dbReference type="ARBA" id="ARBA00002332"/>
    </source>
</evidence>
<dbReference type="CDD" id="cd01742">
    <property type="entry name" value="GATase1_GMP_Synthase"/>
    <property type="match status" value="1"/>
</dbReference>
<gene>
    <name evidence="9 12" type="primary">guaA</name>
    <name evidence="12" type="ORF">San01_38350</name>
</gene>
<dbReference type="FunFam" id="3.40.50.880:FF:000001">
    <property type="entry name" value="GMP synthase [glutamine-hydrolyzing]"/>
    <property type="match status" value="1"/>
</dbReference>
<evidence type="ECO:0000256" key="3">
    <source>
        <dbReference type="ARBA" id="ARBA00022598"/>
    </source>
</evidence>
<evidence type="ECO:0000313" key="13">
    <source>
        <dbReference type="Proteomes" id="UP000325598"/>
    </source>
</evidence>
<comment type="catalytic activity">
    <reaction evidence="9">
        <text>XMP + L-glutamine + ATP + H2O = GMP + L-glutamate + AMP + diphosphate + 2 H(+)</text>
        <dbReference type="Rhea" id="RHEA:11680"/>
        <dbReference type="ChEBI" id="CHEBI:15377"/>
        <dbReference type="ChEBI" id="CHEBI:15378"/>
        <dbReference type="ChEBI" id="CHEBI:29985"/>
        <dbReference type="ChEBI" id="CHEBI:30616"/>
        <dbReference type="ChEBI" id="CHEBI:33019"/>
        <dbReference type="ChEBI" id="CHEBI:57464"/>
        <dbReference type="ChEBI" id="CHEBI:58115"/>
        <dbReference type="ChEBI" id="CHEBI:58359"/>
        <dbReference type="ChEBI" id="CHEBI:456215"/>
        <dbReference type="EC" id="6.3.5.2"/>
    </reaction>
</comment>
<dbReference type="CDD" id="cd01997">
    <property type="entry name" value="GMP_synthase_C"/>
    <property type="match status" value="1"/>
</dbReference>
<dbReference type="InterPro" id="IPR029062">
    <property type="entry name" value="Class_I_gatase-like"/>
</dbReference>
<dbReference type="GO" id="GO:0005524">
    <property type="term" value="F:ATP binding"/>
    <property type="evidence" value="ECO:0007669"/>
    <property type="project" value="UniProtKB-UniRule"/>
</dbReference>
<dbReference type="PRINTS" id="PR00097">
    <property type="entry name" value="ANTSNTHASEII"/>
</dbReference>
<dbReference type="PROSITE" id="PS51553">
    <property type="entry name" value="GMPS_ATP_PPASE"/>
    <property type="match status" value="1"/>
</dbReference>
<comment type="pathway">
    <text evidence="2 9">Purine metabolism; GMP biosynthesis; GMP from XMP (L-Gln route): step 1/1.</text>
</comment>
<dbReference type="Pfam" id="PF02540">
    <property type="entry name" value="NAD_synthase"/>
    <property type="match status" value="1"/>
</dbReference>
<dbReference type="InterPro" id="IPR025777">
    <property type="entry name" value="GMPS_ATP_PPase_dom"/>
</dbReference>
<protein>
    <recommendedName>
        <fullName evidence="9">GMP synthase [glutamine-hydrolyzing]</fullName>
        <ecNumber evidence="9">6.3.5.2</ecNumber>
    </recommendedName>
    <alternativeName>
        <fullName evidence="9">GMP synthetase</fullName>
    </alternativeName>
    <alternativeName>
        <fullName evidence="9">Glutamine amidotransferase</fullName>
    </alternativeName>
</protein>
<dbReference type="Pfam" id="PF00117">
    <property type="entry name" value="GATase"/>
    <property type="match status" value="1"/>
</dbReference>
<dbReference type="RefSeq" id="WP_086718408.1">
    <property type="nucleotide sequence ID" value="NZ_BLAG01000010.1"/>
</dbReference>
<dbReference type="FunFam" id="3.40.50.620:FF:000001">
    <property type="entry name" value="GMP synthase [glutamine-hydrolyzing]"/>
    <property type="match status" value="1"/>
</dbReference>
<dbReference type="FunFam" id="3.30.300.10:FF:000002">
    <property type="entry name" value="GMP synthase [glutamine-hydrolyzing]"/>
    <property type="match status" value="1"/>
</dbReference>
<keyword evidence="3 9" id="KW-0436">Ligase</keyword>
<dbReference type="InterPro" id="IPR022955">
    <property type="entry name" value="GMP_synthase"/>
</dbReference>
<comment type="caution">
    <text evidence="12">The sequence shown here is derived from an EMBL/GenBank/DDBJ whole genome shotgun (WGS) entry which is preliminary data.</text>
</comment>
<dbReference type="AlphaFoldDB" id="A0A5J4LL28"/>
<dbReference type="EC" id="6.3.5.2" evidence="9"/>
<feature type="domain" description="GMPS ATP-PPase" evidence="11">
    <location>
        <begin position="204"/>
        <end position="402"/>
    </location>
</feature>
<feature type="active site" description="Nucleophile" evidence="9">
    <location>
        <position position="89"/>
    </location>
</feature>
<keyword evidence="13" id="KW-1185">Reference proteome</keyword>
<proteinExistence type="inferred from homology"/>
<dbReference type="OrthoDB" id="9802219at2"/>
<dbReference type="SUPFAM" id="SSF52317">
    <property type="entry name" value="Class I glutamine amidotransferase-like"/>
    <property type="match status" value="1"/>
</dbReference>
<dbReference type="NCBIfam" id="TIGR00884">
    <property type="entry name" value="guaA_Cterm"/>
    <property type="match status" value="1"/>
</dbReference>
<feature type="active site" evidence="9">
    <location>
        <position position="177"/>
    </location>
</feature>
<feature type="active site" evidence="9">
    <location>
        <position position="179"/>
    </location>
</feature>
<dbReference type="SUPFAM" id="SSF54810">
    <property type="entry name" value="GMP synthetase C-terminal dimerisation domain"/>
    <property type="match status" value="1"/>
</dbReference>
<comment type="subunit">
    <text evidence="9">Homodimer.</text>
</comment>
<comment type="function">
    <text evidence="1 9">Catalyzes the synthesis of GMP from XMP.</text>
</comment>
<name>A0A5J4LL28_9ACTN</name>
<dbReference type="EMBL" id="BLAG01000010">
    <property type="protein sequence ID" value="GES31348.1"/>
    <property type="molecule type" value="Genomic_DNA"/>
</dbReference>
<dbReference type="GeneID" id="96752027"/>
<dbReference type="NCBIfam" id="NF000848">
    <property type="entry name" value="PRK00074.1"/>
    <property type="match status" value="1"/>
</dbReference>
<dbReference type="PANTHER" id="PTHR11922:SF2">
    <property type="entry name" value="GMP SYNTHASE [GLUTAMINE-HYDROLYZING]"/>
    <property type="match status" value="1"/>
</dbReference>
<dbReference type="InterPro" id="IPR004739">
    <property type="entry name" value="GMP_synth_GATase"/>
</dbReference>
<dbReference type="InterPro" id="IPR022310">
    <property type="entry name" value="NAD/GMP_synthase"/>
</dbReference>
<keyword evidence="5 9" id="KW-0332">GMP biosynthesis</keyword>
<dbReference type="Gene3D" id="3.30.300.10">
    <property type="match status" value="1"/>
</dbReference>
<sequence length="528" mass="56768">MPSAPPAAAPDVVLVVDFGAQYAQLIARRVREARVYSEIVPSTMPVAEMLAKNPKAIILSGGPSSVYADGAPRLDRSLFEAGVPVFGMCYGFQLMATALGGTVDNTGAREYGRTPLTVSRPGSTLFEGTPAEQSVWMSHGDACSAAPEGFTVTASTDVVPVAAFENDEKKLYGVQYHPEVMHSTHGQQVLEHFLYRGAGIEPSWTTTSVVEEQVAAIRAQVGTKRAICALSGGVDSSVAAAIVQKAIGDQLTCVYVDHGLQRKGESEQVEKDFVAATGVQLKVVDAEERFLTALAGVSDPEQKRKIIGREFIRVFEQAQAELVAEAGAEGEEVAFLVQGTLYPDIVESGGGTGTANIKSHHNVGGLPDDIEFQLVEPLRQLFKDEVRMVGSELGLPDEIVHRQPFPGPGLGIRIVGEVTKERLDLLREADAIAREELTAAGLDREIWQCPVVLLADVRSVGVQGDGRTYGHPIVLRPVSSEDAMTADWTRMPYDVLARISTRITNEVADVNRVVLDVTSKPPGTIEWE</sequence>
<evidence type="ECO:0000313" key="12">
    <source>
        <dbReference type="EMBL" id="GES31348.1"/>
    </source>
</evidence>
<evidence type="ECO:0000256" key="5">
    <source>
        <dbReference type="ARBA" id="ARBA00022749"/>
    </source>
</evidence>
<dbReference type="SUPFAM" id="SSF52402">
    <property type="entry name" value="Adenine nucleotide alpha hydrolases-like"/>
    <property type="match status" value="1"/>
</dbReference>
<dbReference type="Proteomes" id="UP000325598">
    <property type="component" value="Unassembled WGS sequence"/>
</dbReference>
<evidence type="ECO:0000259" key="11">
    <source>
        <dbReference type="PROSITE" id="PS51553"/>
    </source>
</evidence>
<dbReference type="HAMAP" id="MF_00344">
    <property type="entry name" value="GMP_synthase"/>
    <property type="match status" value="1"/>
</dbReference>
<evidence type="ECO:0000256" key="9">
    <source>
        <dbReference type="HAMAP-Rule" id="MF_00344"/>
    </source>
</evidence>
<dbReference type="PANTHER" id="PTHR11922">
    <property type="entry name" value="GMP SYNTHASE-RELATED"/>
    <property type="match status" value="1"/>
</dbReference>
<keyword evidence="7 9" id="KW-0067">ATP-binding</keyword>
<dbReference type="NCBIfam" id="TIGR00888">
    <property type="entry name" value="guaA_Nterm"/>
    <property type="match status" value="1"/>
</dbReference>
<dbReference type="Gene3D" id="3.40.50.620">
    <property type="entry name" value="HUPs"/>
    <property type="match status" value="1"/>
</dbReference>
<dbReference type="Gene3D" id="3.40.50.880">
    <property type="match status" value="1"/>
</dbReference>
<feature type="binding site" evidence="10">
    <location>
        <begin position="231"/>
        <end position="237"/>
    </location>
    <ligand>
        <name>ATP</name>
        <dbReference type="ChEBI" id="CHEBI:30616"/>
    </ligand>
</feature>
<evidence type="ECO:0000256" key="10">
    <source>
        <dbReference type="PROSITE-ProRule" id="PRU00886"/>
    </source>
</evidence>
<dbReference type="Pfam" id="PF00958">
    <property type="entry name" value="GMP_synt_C"/>
    <property type="match status" value="1"/>
</dbReference>
<dbReference type="PRINTS" id="PR00096">
    <property type="entry name" value="GATASE"/>
</dbReference>
<evidence type="ECO:0000256" key="4">
    <source>
        <dbReference type="ARBA" id="ARBA00022741"/>
    </source>
</evidence>
<evidence type="ECO:0000256" key="6">
    <source>
        <dbReference type="ARBA" id="ARBA00022755"/>
    </source>
</evidence>
<dbReference type="InterPro" id="IPR014729">
    <property type="entry name" value="Rossmann-like_a/b/a_fold"/>
</dbReference>
<dbReference type="InterPro" id="IPR017926">
    <property type="entry name" value="GATASE"/>
</dbReference>
<dbReference type="PROSITE" id="PS51273">
    <property type="entry name" value="GATASE_TYPE_1"/>
    <property type="match status" value="1"/>
</dbReference>
<dbReference type="PRINTS" id="PR00099">
    <property type="entry name" value="CPSGATASE"/>
</dbReference>
<keyword evidence="8 9" id="KW-0315">Glutamine amidotransferase</keyword>
<dbReference type="UniPathway" id="UPA00189">
    <property type="reaction ID" value="UER00296"/>
</dbReference>
<evidence type="ECO:0000256" key="2">
    <source>
        <dbReference type="ARBA" id="ARBA00005153"/>
    </source>
</evidence>
<accession>A0A5J4LL28</accession>
<keyword evidence="4 9" id="KW-0547">Nucleotide-binding</keyword>